<dbReference type="OrthoDB" id="9805121at2"/>
<proteinExistence type="predicted"/>
<dbReference type="Pfam" id="PF12450">
    <property type="entry name" value="vWF_A"/>
    <property type="match status" value="1"/>
</dbReference>
<protein>
    <submittedName>
        <fullName evidence="3">VWA domain-containing protein</fullName>
    </submittedName>
</protein>
<gene>
    <name evidence="3" type="primary">yfbK</name>
    <name evidence="3" type="ORF">ULMA_23510</name>
</gene>
<dbReference type="AlphaFoldDB" id="A0A5J4J2Z4"/>
<dbReference type="Gene3D" id="3.40.50.410">
    <property type="entry name" value="von Willebrand factor, type A domain"/>
    <property type="match status" value="1"/>
</dbReference>
<evidence type="ECO:0000256" key="1">
    <source>
        <dbReference type="SAM" id="SignalP"/>
    </source>
</evidence>
<sequence>MKNLIYTLVLLLCATIVQAQEVQVTGTITDESGLPLPGVNILEKGTSNGTQSDFDGNYKLLVHEGTKLVYSYIGYISKEITITKTSKIIDVQLQIGADLDEVVIRGYSGVRKESKSLGYAVTPLNAESLSRRDRKRLNTNESSVVRSLNGKVAGLKITNSTGSTGPGSHFTVNDADLIETESYSRIQENIFKNVATAPLSTFSIDVDKAGYSNVRRMINNGQEIPSDAVKIEEMINYFNYAYPEPEENEPFSISTQVSNAPWNKDAQLVRIGLKGKDITRNTNTIPASNLVFLLDVSGSMNNENKLPLLKSALRVLVNNLRQEDKVSIVVYAGAAGLVLPATSGSNKEQILNAIERLNAGGSTAGGAGIDLAYKIASENFINNGNNRVILATDGDFNVGASSNRSMEDLIVAKRESGVFLTTLGFGMGNYRDSKMETLADKGNGNYAYIDTMQEARKVLGTEFFGTMYTIAKDVKIQVEFNPSIVQAYRLIGYENRLLNDEDFKDDTKDAGELGSGHTVTALYEVIPVGVKSMYVKDISDLKYTTPVLSGNSNDLLTVKFRYKEPQGSKSKLIEKVLPNTIIPIDQMNEDFKFSAAVALFGMQLRKSLFTNTFKRETVIALAESGKGIDKDGYRAEFIRLVKSAQYSNL</sequence>
<dbReference type="InterPro" id="IPR051266">
    <property type="entry name" value="CLCR"/>
</dbReference>
<dbReference type="Proteomes" id="UP000326509">
    <property type="component" value="Unassembled WGS sequence"/>
</dbReference>
<dbReference type="Gene3D" id="2.60.40.1120">
    <property type="entry name" value="Carboxypeptidase-like, regulatory domain"/>
    <property type="match status" value="1"/>
</dbReference>
<dbReference type="InterPro" id="IPR036465">
    <property type="entry name" value="vWFA_dom_sf"/>
</dbReference>
<dbReference type="CDD" id="cd01465">
    <property type="entry name" value="vWA_subgroup"/>
    <property type="match status" value="1"/>
</dbReference>
<evidence type="ECO:0000313" key="4">
    <source>
        <dbReference type="Proteomes" id="UP000326509"/>
    </source>
</evidence>
<dbReference type="Pfam" id="PF00092">
    <property type="entry name" value="VWA"/>
    <property type="match status" value="1"/>
</dbReference>
<dbReference type="SUPFAM" id="SSF53300">
    <property type="entry name" value="vWA-like"/>
    <property type="match status" value="1"/>
</dbReference>
<dbReference type="Pfam" id="PF12034">
    <property type="entry name" value="YfbK_C"/>
    <property type="match status" value="1"/>
</dbReference>
<dbReference type="InterPro" id="IPR021908">
    <property type="entry name" value="YfbK_C"/>
</dbReference>
<dbReference type="InterPro" id="IPR008969">
    <property type="entry name" value="CarboxyPept-like_regulatory"/>
</dbReference>
<dbReference type="SMART" id="SM00327">
    <property type="entry name" value="VWA"/>
    <property type="match status" value="1"/>
</dbReference>
<accession>A0A5J4J2Z4</accession>
<dbReference type="PROSITE" id="PS50234">
    <property type="entry name" value="VWFA"/>
    <property type="match status" value="1"/>
</dbReference>
<dbReference type="PANTHER" id="PTHR10579">
    <property type="entry name" value="CALCIUM-ACTIVATED CHLORIDE CHANNEL REGULATOR"/>
    <property type="match status" value="1"/>
</dbReference>
<keyword evidence="4" id="KW-1185">Reference proteome</keyword>
<comment type="caution">
    <text evidence="3">The sequence shown here is derived from an EMBL/GenBank/DDBJ whole genome shotgun (WGS) entry which is preliminary data.</text>
</comment>
<feature type="signal peptide" evidence="1">
    <location>
        <begin position="1"/>
        <end position="19"/>
    </location>
</feature>
<dbReference type="InterPro" id="IPR022156">
    <property type="entry name" value="Uncharacterised_YfbK_N"/>
</dbReference>
<evidence type="ECO:0000259" key="2">
    <source>
        <dbReference type="PROSITE" id="PS50234"/>
    </source>
</evidence>
<dbReference type="EMBL" id="BKCG01000006">
    <property type="protein sequence ID" value="GER60243.1"/>
    <property type="molecule type" value="Genomic_DNA"/>
</dbReference>
<dbReference type="SUPFAM" id="SSF49464">
    <property type="entry name" value="Carboxypeptidase regulatory domain-like"/>
    <property type="match status" value="1"/>
</dbReference>
<feature type="domain" description="VWFA" evidence="2">
    <location>
        <begin position="289"/>
        <end position="467"/>
    </location>
</feature>
<feature type="chain" id="PRO_5023862310" evidence="1">
    <location>
        <begin position="20"/>
        <end position="649"/>
    </location>
</feature>
<dbReference type="Pfam" id="PF13715">
    <property type="entry name" value="CarbopepD_reg_2"/>
    <property type="match status" value="1"/>
</dbReference>
<evidence type="ECO:0000313" key="3">
    <source>
        <dbReference type="EMBL" id="GER60243.1"/>
    </source>
</evidence>
<reference evidence="3 4" key="1">
    <citation type="submission" date="2019-08" db="EMBL/GenBank/DDBJ databases">
        <title>Draft genome sequence of Ulvibacter marinus type strain NBRC 109484.</title>
        <authorList>
            <person name="Kawano K."/>
            <person name="Ushijima N."/>
            <person name="Kihara M."/>
            <person name="Itoh H."/>
        </authorList>
    </citation>
    <scope>NUCLEOTIDE SEQUENCE [LARGE SCALE GENOMIC DNA]</scope>
    <source>
        <strain evidence="3 4">NBRC 109484</strain>
    </source>
</reference>
<dbReference type="RefSeq" id="WP_151674676.1">
    <property type="nucleotide sequence ID" value="NZ_BKCG01000006.1"/>
</dbReference>
<dbReference type="PANTHER" id="PTHR10579:SF43">
    <property type="entry name" value="ZINC FINGER (C3HC4-TYPE RING FINGER) FAMILY PROTEIN"/>
    <property type="match status" value="1"/>
</dbReference>
<name>A0A5J4J2Z4_9FLAO</name>
<keyword evidence="1" id="KW-0732">Signal</keyword>
<organism evidence="3 4">
    <name type="scientific">Patiriisocius marinus</name>
    <dbReference type="NCBI Taxonomy" id="1397112"/>
    <lineage>
        <taxon>Bacteria</taxon>
        <taxon>Pseudomonadati</taxon>
        <taxon>Bacteroidota</taxon>
        <taxon>Flavobacteriia</taxon>
        <taxon>Flavobacteriales</taxon>
        <taxon>Flavobacteriaceae</taxon>
        <taxon>Patiriisocius</taxon>
    </lineage>
</organism>
<dbReference type="InterPro" id="IPR002035">
    <property type="entry name" value="VWF_A"/>
</dbReference>